<reference evidence="1 2" key="1">
    <citation type="journal article" date="2019" name="Front. Microbiol.">
        <title>Ammonia Oxidation by the Arctic Terrestrial Thaumarchaeote Candidatus Nitrosocosmicus arcticus Is Stimulated by Increasing Temperatures.</title>
        <authorList>
            <person name="Alves R.J.E."/>
            <person name="Kerou M."/>
            <person name="Zappe A."/>
            <person name="Bittner R."/>
            <person name="Abby S.S."/>
            <person name="Schmidt H.A."/>
            <person name="Pfeifer K."/>
            <person name="Schleper C."/>
        </authorList>
    </citation>
    <scope>NUCLEOTIDE SEQUENCE [LARGE SCALE GENOMIC DNA]</scope>
    <source>
        <strain evidence="1 2">Kfb</strain>
    </source>
</reference>
<name>A0A557SSX7_9ARCH</name>
<evidence type="ECO:0000313" key="1">
    <source>
        <dbReference type="EMBL" id="TVP39726.1"/>
    </source>
</evidence>
<dbReference type="Proteomes" id="UP000315289">
    <property type="component" value="Unassembled WGS sequence"/>
</dbReference>
<proteinExistence type="predicted"/>
<dbReference type="RefSeq" id="WP_144733101.1">
    <property type="nucleotide sequence ID" value="NZ_ML675588.1"/>
</dbReference>
<accession>A0A557SSX7</accession>
<keyword evidence="2" id="KW-1185">Reference proteome</keyword>
<gene>
    <name evidence="1" type="ORF">NARC_130065</name>
</gene>
<evidence type="ECO:0000313" key="2">
    <source>
        <dbReference type="Proteomes" id="UP000315289"/>
    </source>
</evidence>
<dbReference type="EMBL" id="VOAH01000013">
    <property type="protein sequence ID" value="TVP39726.1"/>
    <property type="molecule type" value="Genomic_DNA"/>
</dbReference>
<dbReference type="AlphaFoldDB" id="A0A557SSX7"/>
<organism evidence="1 2">
    <name type="scientific">Candidatus Nitrosocosmicus arcticus</name>
    <dbReference type="NCBI Taxonomy" id="2035267"/>
    <lineage>
        <taxon>Archaea</taxon>
        <taxon>Nitrososphaerota</taxon>
        <taxon>Nitrososphaeria</taxon>
        <taxon>Nitrososphaerales</taxon>
        <taxon>Nitrososphaeraceae</taxon>
        <taxon>Candidatus Nitrosocosmicus</taxon>
    </lineage>
</organism>
<protein>
    <submittedName>
        <fullName evidence="1">Uncharacterized protein</fullName>
    </submittedName>
</protein>
<sequence length="111" mass="12822">MTIRELSIKIGHKDVHTSDERFHLDGLRIGIFGMNNIQCDYQLVMTMINNESPYTITLEPAGIASETLTLFIHDLLNKYTLTTQEVIVTDSEGLPHHLKNLIFRLKYTQYK</sequence>
<comment type="caution">
    <text evidence="1">The sequence shown here is derived from an EMBL/GenBank/DDBJ whole genome shotgun (WGS) entry which is preliminary data.</text>
</comment>